<accession>A0A6C0BZM5</accession>
<evidence type="ECO:0000313" key="1">
    <source>
        <dbReference type="EMBL" id="QHS97532.1"/>
    </source>
</evidence>
<organism evidence="1">
    <name type="scientific">viral metagenome</name>
    <dbReference type="NCBI Taxonomy" id="1070528"/>
    <lineage>
        <taxon>unclassified sequences</taxon>
        <taxon>metagenomes</taxon>
        <taxon>organismal metagenomes</taxon>
    </lineage>
</organism>
<dbReference type="EMBL" id="MN739300">
    <property type="protein sequence ID" value="QHS97532.1"/>
    <property type="molecule type" value="Genomic_DNA"/>
</dbReference>
<dbReference type="AlphaFoldDB" id="A0A6C0BZM5"/>
<reference evidence="1" key="1">
    <citation type="journal article" date="2020" name="Nature">
        <title>Giant virus diversity and host interactions through global metagenomics.</title>
        <authorList>
            <person name="Schulz F."/>
            <person name="Roux S."/>
            <person name="Paez-Espino D."/>
            <person name="Jungbluth S."/>
            <person name="Walsh D.A."/>
            <person name="Denef V.J."/>
            <person name="McMahon K.D."/>
            <person name="Konstantinidis K.T."/>
            <person name="Eloe-Fadrosh E.A."/>
            <person name="Kyrpides N.C."/>
            <person name="Woyke T."/>
        </authorList>
    </citation>
    <scope>NUCLEOTIDE SEQUENCE</scope>
    <source>
        <strain evidence="1">GVMAG-M-3300020182-33</strain>
    </source>
</reference>
<sequence>MCTQHFRNSGNVECTNKFATFYKITAVEDLVTARSDLVACNTDYRQMLSTCAYRWY</sequence>
<proteinExistence type="predicted"/>
<protein>
    <submittedName>
        <fullName evidence="1">Uncharacterized protein</fullName>
    </submittedName>
</protein>
<name>A0A6C0BZM5_9ZZZZ</name>